<organism evidence="1 2">
    <name type="scientific">Gallintestinimicrobium propionicum</name>
    <dbReference type="NCBI Taxonomy" id="2981770"/>
    <lineage>
        <taxon>Bacteria</taxon>
        <taxon>Bacillati</taxon>
        <taxon>Bacillota</taxon>
        <taxon>Clostridia</taxon>
        <taxon>Lachnospirales</taxon>
        <taxon>Lachnospiraceae</taxon>
        <taxon>Gallintestinimicrobium</taxon>
    </lineage>
</organism>
<comment type="caution">
    <text evidence="1">The sequence shown here is derived from an EMBL/GenBank/DDBJ whole genome shotgun (WGS) entry which is preliminary data.</text>
</comment>
<keyword evidence="2" id="KW-1185">Reference proteome</keyword>
<gene>
    <name evidence="1" type="ORF">LKD45_11020</name>
</gene>
<sequence>MANERVTMSRNTAPKGEAPKWERYFPKTVVDAILASDREGEDKTVMDLVNERIQAVVGSAPENFDTLQEIAAYIESHKEVADALQAAVGNKANKDEVVYKNKTASTVAVGGIPKGYVPPTSGISAAELLDKMLHAYVAPTVSASAKPVNGGVFEIGKSQSVTAVDVNITMGSAGVKKVEVFDVDTSLGVLTSGIKAGVNTMTLTKALTVTAAKQLTVKVTDNEDKVVTAKTGSFSFVSPYYWGAVAAGVTATESVIKAATKVVQGKGNKSFVYNCNNQRMLIAYPKSYGAVAKILDANSFDVTGTFVQTTVQVDGVDYYAYLNDPSTVAAFKMSFNY</sequence>
<dbReference type="EMBL" id="JAJEQF010000029">
    <property type="protein sequence ID" value="MCC2168212.1"/>
    <property type="molecule type" value="Genomic_DNA"/>
</dbReference>
<evidence type="ECO:0000313" key="2">
    <source>
        <dbReference type="Proteomes" id="UP001199355"/>
    </source>
</evidence>
<evidence type="ECO:0000313" key="1">
    <source>
        <dbReference type="EMBL" id="MCC2168212.1"/>
    </source>
</evidence>
<reference evidence="1 2" key="1">
    <citation type="submission" date="2021-10" db="EMBL/GenBank/DDBJ databases">
        <title>Anaerobic single-cell dispensing facilitates the cultivation of human gut bacteria.</title>
        <authorList>
            <person name="Afrizal A."/>
        </authorList>
    </citation>
    <scope>NUCLEOTIDE SEQUENCE [LARGE SCALE GENOMIC DNA]</scope>
    <source>
        <strain evidence="1 2">CLA-AA-H244</strain>
    </source>
</reference>
<dbReference type="Proteomes" id="UP001199355">
    <property type="component" value="Unassembled WGS sequence"/>
</dbReference>
<protein>
    <submittedName>
        <fullName evidence="1">Uncharacterized protein</fullName>
    </submittedName>
</protein>
<name>A0AAE3DN26_9FIRM</name>
<dbReference type="AlphaFoldDB" id="A0AAE3DN26"/>
<dbReference type="RefSeq" id="WP_308728563.1">
    <property type="nucleotide sequence ID" value="NZ_JAJEQF010000029.1"/>
</dbReference>
<accession>A0AAE3DN26</accession>
<proteinExistence type="predicted"/>